<dbReference type="Gene3D" id="3.40.50.1820">
    <property type="entry name" value="alpha/beta hydrolase"/>
    <property type="match status" value="1"/>
</dbReference>
<evidence type="ECO:0000259" key="1">
    <source>
        <dbReference type="Pfam" id="PF12146"/>
    </source>
</evidence>
<dbReference type="RefSeq" id="WP_062997430.1">
    <property type="nucleotide sequence ID" value="NZ_BMMH01000005.1"/>
</dbReference>
<feature type="domain" description="Serine aminopeptidase S33" evidence="1">
    <location>
        <begin position="71"/>
        <end position="303"/>
    </location>
</feature>
<accession>A0A917VU22</accession>
<proteinExistence type="predicted"/>
<dbReference type="Pfam" id="PF12146">
    <property type="entry name" value="Hydrolase_4"/>
    <property type="match status" value="1"/>
</dbReference>
<evidence type="ECO:0000313" key="3">
    <source>
        <dbReference type="Proteomes" id="UP000638263"/>
    </source>
</evidence>
<comment type="caution">
    <text evidence="2">The sequence shown here is derived from an EMBL/GenBank/DDBJ whole genome shotgun (WGS) entry which is preliminary data.</text>
</comment>
<name>A0A917VU22_9NOCA</name>
<reference evidence="2" key="2">
    <citation type="submission" date="2020-09" db="EMBL/GenBank/DDBJ databases">
        <authorList>
            <person name="Sun Q."/>
            <person name="Zhou Y."/>
        </authorList>
    </citation>
    <scope>NUCLEOTIDE SEQUENCE</scope>
    <source>
        <strain evidence="2">CGMCC 4.3508</strain>
    </source>
</reference>
<dbReference type="AlphaFoldDB" id="A0A917VU22"/>
<organism evidence="2 3">
    <name type="scientific">Nocardia jinanensis</name>
    <dbReference type="NCBI Taxonomy" id="382504"/>
    <lineage>
        <taxon>Bacteria</taxon>
        <taxon>Bacillati</taxon>
        <taxon>Actinomycetota</taxon>
        <taxon>Actinomycetes</taxon>
        <taxon>Mycobacteriales</taxon>
        <taxon>Nocardiaceae</taxon>
        <taxon>Nocardia</taxon>
    </lineage>
</organism>
<dbReference type="SUPFAM" id="SSF53474">
    <property type="entry name" value="alpha/beta-Hydrolases"/>
    <property type="match status" value="1"/>
</dbReference>
<sequence>MPENIHLTTPIALAFDVTDAVGSGEPLTQVGRLFLPEHPESAPAVLVCLAGGTYDWHYWHLEIPDRPGYSFAEHLAGHGFVVLALDHLGVGESSDPTSSGPVGLALLARGDAAVANQVKSRIAAGTLSEHLPPLDIPLVGVGHSMGACLTTVVQAQARPYAAVALLGYGVDIANVYDESNTAGELEDRIAESERTFREINGVGPEANSCIVPRAHLRSIFHAPDVPDEVIAADDAVEAAVPVRAASEVTTPGYVAEFAEAIEVPVFLGLGGVLDVSPRPHAEPGNYRSSSDVTLHLVEGSAHCHNFAGNRAILWDRMAAWIATVI</sequence>
<evidence type="ECO:0000313" key="2">
    <source>
        <dbReference type="EMBL" id="GGL14134.1"/>
    </source>
</evidence>
<dbReference type="EMBL" id="BMMH01000005">
    <property type="protein sequence ID" value="GGL14134.1"/>
    <property type="molecule type" value="Genomic_DNA"/>
</dbReference>
<dbReference type="InterPro" id="IPR022742">
    <property type="entry name" value="Hydrolase_4"/>
</dbReference>
<dbReference type="Proteomes" id="UP000638263">
    <property type="component" value="Unassembled WGS sequence"/>
</dbReference>
<keyword evidence="3" id="KW-1185">Reference proteome</keyword>
<dbReference type="InterPro" id="IPR029058">
    <property type="entry name" value="AB_hydrolase_fold"/>
</dbReference>
<protein>
    <recommendedName>
        <fullName evidence="1">Serine aminopeptidase S33 domain-containing protein</fullName>
    </recommendedName>
</protein>
<gene>
    <name evidence="2" type="ORF">GCM10011588_30810</name>
</gene>
<reference evidence="2" key="1">
    <citation type="journal article" date="2014" name="Int. J. Syst. Evol. Microbiol.">
        <title>Complete genome sequence of Corynebacterium casei LMG S-19264T (=DSM 44701T), isolated from a smear-ripened cheese.</title>
        <authorList>
            <consortium name="US DOE Joint Genome Institute (JGI-PGF)"/>
            <person name="Walter F."/>
            <person name="Albersmeier A."/>
            <person name="Kalinowski J."/>
            <person name="Ruckert C."/>
        </authorList>
    </citation>
    <scope>NUCLEOTIDE SEQUENCE</scope>
    <source>
        <strain evidence="2">CGMCC 4.3508</strain>
    </source>
</reference>